<keyword evidence="2" id="KW-0472">Membrane</keyword>
<evidence type="ECO:0000256" key="2">
    <source>
        <dbReference type="SAM" id="Phobius"/>
    </source>
</evidence>
<dbReference type="OrthoDB" id="2939147at2"/>
<evidence type="ECO:0000313" key="3">
    <source>
        <dbReference type="EMBL" id="GAE24532.1"/>
    </source>
</evidence>
<organism evidence="3 4">
    <name type="scientific">Halalkalibacter wakoensis JCM 9140</name>
    <dbReference type="NCBI Taxonomy" id="1236970"/>
    <lineage>
        <taxon>Bacteria</taxon>
        <taxon>Bacillati</taxon>
        <taxon>Bacillota</taxon>
        <taxon>Bacilli</taxon>
        <taxon>Bacillales</taxon>
        <taxon>Bacillaceae</taxon>
        <taxon>Halalkalibacter</taxon>
    </lineage>
</organism>
<dbReference type="RefSeq" id="WP_034741634.1">
    <property type="nucleotide sequence ID" value="NZ_BAUT01000002.1"/>
</dbReference>
<evidence type="ECO:0000256" key="1">
    <source>
        <dbReference type="SAM" id="Coils"/>
    </source>
</evidence>
<protein>
    <submittedName>
        <fullName evidence="3">Uncharacterized protein</fullName>
    </submittedName>
</protein>
<keyword evidence="1" id="KW-0175">Coiled coil</keyword>
<keyword evidence="2" id="KW-0812">Transmembrane</keyword>
<dbReference type="AlphaFoldDB" id="W4PXS3"/>
<comment type="caution">
    <text evidence="3">The sequence shown here is derived from an EMBL/GenBank/DDBJ whole genome shotgun (WGS) entry which is preliminary data.</text>
</comment>
<keyword evidence="2" id="KW-1133">Transmembrane helix</keyword>
<gene>
    <name evidence="3" type="ORF">JCM9140_468</name>
</gene>
<keyword evidence="4" id="KW-1185">Reference proteome</keyword>
<dbReference type="Proteomes" id="UP000018890">
    <property type="component" value="Unassembled WGS sequence"/>
</dbReference>
<feature type="coiled-coil region" evidence="1">
    <location>
        <begin position="1"/>
        <end position="35"/>
    </location>
</feature>
<reference evidence="3" key="1">
    <citation type="journal article" date="2014" name="Genome Announc.">
        <title>Draft Genome Sequences of Three Alkaliphilic Bacillus Strains, Bacillus wakoensis JCM 9140T, Bacillus akibai JCM 9157T, and Bacillus hemicellulosilyticus JCM 9152T.</title>
        <authorList>
            <person name="Yuki M."/>
            <person name="Oshima K."/>
            <person name="Suda W."/>
            <person name="Oshida Y."/>
            <person name="Kitamura K."/>
            <person name="Iida T."/>
            <person name="Hattori M."/>
            <person name="Ohkuma M."/>
        </authorList>
    </citation>
    <scope>NUCLEOTIDE SEQUENCE [LARGE SCALE GENOMIC DNA]</scope>
    <source>
        <strain evidence="3">JCM 9140</strain>
    </source>
</reference>
<evidence type="ECO:0000313" key="4">
    <source>
        <dbReference type="Proteomes" id="UP000018890"/>
    </source>
</evidence>
<name>W4PXS3_9BACI</name>
<proteinExistence type="predicted"/>
<feature type="transmembrane region" description="Helical" evidence="2">
    <location>
        <begin position="68"/>
        <end position="91"/>
    </location>
</feature>
<sequence length="92" mass="10630">MSDVEQKIKELDLKIKEVEGKLEALQVVNEQQLKQNDVPDIVNNILSEKEFALEQEIEKKMNEQQLQLIKWSAGTGISVIVVVISIFRIFFM</sequence>
<accession>W4PXS3</accession>
<dbReference type="EMBL" id="BAUT01000002">
    <property type="protein sequence ID" value="GAE24532.1"/>
    <property type="molecule type" value="Genomic_DNA"/>
</dbReference>